<comment type="similarity">
    <text evidence="2">Belongs to the villin/gelsolin family.</text>
</comment>
<keyword evidence="8" id="KW-0206">Cytoskeleton</keyword>
<comment type="subunit">
    <text evidence="10">Interacts with actin monomers and filaments.</text>
</comment>
<reference evidence="14 15" key="1">
    <citation type="submission" date="2024-02" db="EMBL/GenBank/DDBJ databases">
        <title>Chromosome-scale genome assembly of the rough periwinkle Littorina saxatilis.</title>
        <authorList>
            <person name="De Jode A."/>
            <person name="Faria R."/>
            <person name="Formenti G."/>
            <person name="Sims Y."/>
            <person name="Smith T.P."/>
            <person name="Tracey A."/>
            <person name="Wood J.M.D."/>
            <person name="Zagrodzka Z.B."/>
            <person name="Johannesson K."/>
            <person name="Butlin R.K."/>
            <person name="Leder E.H."/>
        </authorList>
    </citation>
    <scope>NUCLEOTIDE SEQUENCE [LARGE SCALE GENOMIC DNA]</scope>
    <source>
        <strain evidence="14">Snail1</strain>
        <tissue evidence="14">Muscle</tissue>
    </source>
</reference>
<dbReference type="Proteomes" id="UP001374579">
    <property type="component" value="Unassembled WGS sequence"/>
</dbReference>
<evidence type="ECO:0000256" key="10">
    <source>
        <dbReference type="ARBA" id="ARBA00063765"/>
    </source>
</evidence>
<feature type="domain" description="Gelsolin-like" evidence="13">
    <location>
        <begin position="66"/>
        <end position="139"/>
    </location>
</feature>
<evidence type="ECO:0000256" key="1">
    <source>
        <dbReference type="ARBA" id="ARBA00004245"/>
    </source>
</evidence>
<dbReference type="AlphaFoldDB" id="A0AAN9BBV7"/>
<evidence type="ECO:0000256" key="8">
    <source>
        <dbReference type="ARBA" id="ARBA00023212"/>
    </source>
</evidence>
<evidence type="ECO:0000256" key="2">
    <source>
        <dbReference type="ARBA" id="ARBA00008418"/>
    </source>
</evidence>
<dbReference type="CDD" id="cd11290">
    <property type="entry name" value="gelsolin_S1_like"/>
    <property type="match status" value="1"/>
</dbReference>
<feature type="domain" description="Gelsolin-like" evidence="13">
    <location>
        <begin position="185"/>
        <end position="235"/>
    </location>
</feature>
<evidence type="ECO:0000256" key="7">
    <source>
        <dbReference type="ARBA" id="ARBA00023203"/>
    </source>
</evidence>
<evidence type="ECO:0000256" key="4">
    <source>
        <dbReference type="ARBA" id="ARBA00022490"/>
    </source>
</evidence>
<dbReference type="GO" id="GO:0051015">
    <property type="term" value="F:actin filament binding"/>
    <property type="evidence" value="ECO:0007669"/>
    <property type="project" value="InterPro"/>
</dbReference>
<sequence length="368" mass="41487">MPRGLVKAKKYDWKDSNLAMFGSDTEKEVKKESAEQEPAWQGAGQAPGLKIWRIEAFEIKDWPEEDYGEFYNGDSYIILNTFKDEESEELNYDVHFWIGKNSTQDEYGTAAYKTVELDTLLDDKPVQHREVQGHESALFKSYFPKGIQTMEGGAASGFRSVPAEEYEARLLHFAKDKKNHICVREIPRARSLVSSGDVYILDAGMKIYQFNGSSSSPMERSKAMQYIGDLKSKRGEAESEVLDEDSTSTSHAFFEALNEEPDEDGNASDDEDEDGDKKLCRVNTDTRDFEDVKEGQVTLDDFKSDDVFIYDSGETVFVWVGSNASPAEKKNGLPIAHNFLRSSGRPWRSVTVVKEESKSKQFTTALAA</sequence>
<keyword evidence="6" id="KW-0106">Calcium</keyword>
<evidence type="ECO:0000259" key="13">
    <source>
        <dbReference type="Pfam" id="PF00626"/>
    </source>
</evidence>
<dbReference type="SMART" id="SM00262">
    <property type="entry name" value="GEL"/>
    <property type="match status" value="3"/>
</dbReference>
<dbReference type="PANTHER" id="PTHR11977:SF130">
    <property type="entry name" value="SEVERIN"/>
    <property type="match status" value="1"/>
</dbReference>
<name>A0AAN9BBV7_9CAEN</name>
<evidence type="ECO:0000256" key="3">
    <source>
        <dbReference type="ARBA" id="ARBA00022467"/>
    </source>
</evidence>
<keyword evidence="7" id="KW-0009">Actin-binding</keyword>
<accession>A0AAN9BBV7</accession>
<comment type="function">
    <text evidence="9">Calcium-regulated protein that binds to the plus (or barbed) ends of actin monomers or filaments, preventing monomer exchange (end-blocking or capping). Can promote the assembly of monomers into filaments (nucleation) as well as sever existing filaments.</text>
</comment>
<dbReference type="PRINTS" id="PR00597">
    <property type="entry name" value="GELSOLIN"/>
</dbReference>
<dbReference type="InterPro" id="IPR007122">
    <property type="entry name" value="Villin/Gelsolin"/>
</dbReference>
<dbReference type="SUPFAM" id="SSF82754">
    <property type="entry name" value="C-terminal, gelsolin-like domain of Sec23/24"/>
    <property type="match status" value="1"/>
</dbReference>
<dbReference type="GO" id="GO:0008154">
    <property type="term" value="P:actin polymerization or depolymerization"/>
    <property type="evidence" value="ECO:0007669"/>
    <property type="project" value="TreeGrafter"/>
</dbReference>
<dbReference type="InterPro" id="IPR029006">
    <property type="entry name" value="ADF-H/Gelsolin-like_dom_sf"/>
</dbReference>
<dbReference type="GO" id="GO:0051693">
    <property type="term" value="P:actin filament capping"/>
    <property type="evidence" value="ECO:0007669"/>
    <property type="project" value="UniProtKB-KW"/>
</dbReference>
<dbReference type="InterPro" id="IPR036180">
    <property type="entry name" value="Gelsolin-like_dom_sf"/>
</dbReference>
<evidence type="ECO:0000256" key="12">
    <source>
        <dbReference type="SAM" id="MobiDB-lite"/>
    </source>
</evidence>
<keyword evidence="4" id="KW-0963">Cytoplasm</keyword>
<feature type="compositionally biased region" description="Acidic residues" evidence="12">
    <location>
        <begin position="257"/>
        <end position="274"/>
    </location>
</feature>
<dbReference type="GO" id="GO:0015629">
    <property type="term" value="C:actin cytoskeleton"/>
    <property type="evidence" value="ECO:0007669"/>
    <property type="project" value="TreeGrafter"/>
</dbReference>
<gene>
    <name evidence="14" type="ORF">V1264_020564</name>
</gene>
<keyword evidence="3" id="KW-0117">Actin capping</keyword>
<dbReference type="PANTHER" id="PTHR11977">
    <property type="entry name" value="VILLIN"/>
    <property type="match status" value="1"/>
</dbReference>
<feature type="domain" description="Gelsolin-like" evidence="13">
    <location>
        <begin position="289"/>
        <end position="361"/>
    </location>
</feature>
<dbReference type="Pfam" id="PF00626">
    <property type="entry name" value="Gelsolin"/>
    <property type="match status" value="3"/>
</dbReference>
<evidence type="ECO:0000256" key="11">
    <source>
        <dbReference type="ARBA" id="ARBA00083856"/>
    </source>
</evidence>
<keyword evidence="15" id="KW-1185">Reference proteome</keyword>
<evidence type="ECO:0000256" key="9">
    <source>
        <dbReference type="ARBA" id="ARBA00056258"/>
    </source>
</evidence>
<protein>
    <recommendedName>
        <fullName evidence="11">Actin-modulator</fullName>
    </recommendedName>
</protein>
<dbReference type="SUPFAM" id="SSF55753">
    <property type="entry name" value="Actin depolymerizing proteins"/>
    <property type="match status" value="2"/>
</dbReference>
<dbReference type="GO" id="GO:0005737">
    <property type="term" value="C:cytoplasm"/>
    <property type="evidence" value="ECO:0007669"/>
    <property type="project" value="TreeGrafter"/>
</dbReference>
<comment type="subcellular location">
    <subcellularLocation>
        <location evidence="1">Cytoplasm</location>
        <location evidence="1">Cytoskeleton</location>
    </subcellularLocation>
</comment>
<comment type="caution">
    <text evidence="14">The sequence shown here is derived from an EMBL/GenBank/DDBJ whole genome shotgun (WGS) entry which is preliminary data.</text>
</comment>
<dbReference type="InterPro" id="IPR007123">
    <property type="entry name" value="Gelsolin-like_dom"/>
</dbReference>
<dbReference type="Gene3D" id="3.40.20.10">
    <property type="entry name" value="Severin"/>
    <property type="match status" value="3"/>
</dbReference>
<evidence type="ECO:0000256" key="5">
    <source>
        <dbReference type="ARBA" id="ARBA00022737"/>
    </source>
</evidence>
<dbReference type="EMBL" id="JBAMIC010000010">
    <property type="protein sequence ID" value="KAK7102329.1"/>
    <property type="molecule type" value="Genomic_DNA"/>
</dbReference>
<organism evidence="14 15">
    <name type="scientific">Littorina saxatilis</name>
    <dbReference type="NCBI Taxonomy" id="31220"/>
    <lineage>
        <taxon>Eukaryota</taxon>
        <taxon>Metazoa</taxon>
        <taxon>Spiralia</taxon>
        <taxon>Lophotrochozoa</taxon>
        <taxon>Mollusca</taxon>
        <taxon>Gastropoda</taxon>
        <taxon>Caenogastropoda</taxon>
        <taxon>Littorinimorpha</taxon>
        <taxon>Littorinoidea</taxon>
        <taxon>Littorinidae</taxon>
        <taxon>Littorina</taxon>
    </lineage>
</organism>
<feature type="region of interest" description="Disordered" evidence="12">
    <location>
        <begin position="257"/>
        <end position="278"/>
    </location>
</feature>
<evidence type="ECO:0000313" key="14">
    <source>
        <dbReference type="EMBL" id="KAK7102329.1"/>
    </source>
</evidence>
<evidence type="ECO:0000256" key="6">
    <source>
        <dbReference type="ARBA" id="ARBA00022837"/>
    </source>
</evidence>
<proteinExistence type="inferred from homology"/>
<dbReference type="FunFam" id="3.40.20.10:FF:000043">
    <property type="entry name" value="macrophage-capping protein-like isoform X2"/>
    <property type="match status" value="1"/>
</dbReference>
<evidence type="ECO:0000313" key="15">
    <source>
        <dbReference type="Proteomes" id="UP001374579"/>
    </source>
</evidence>
<keyword evidence="5" id="KW-0677">Repeat</keyword>